<organism evidence="2 3">
    <name type="scientific">Paenibacillus sophorae</name>
    <dbReference type="NCBI Taxonomy" id="1333845"/>
    <lineage>
        <taxon>Bacteria</taxon>
        <taxon>Bacillati</taxon>
        <taxon>Bacillota</taxon>
        <taxon>Bacilli</taxon>
        <taxon>Bacillales</taxon>
        <taxon>Paenibacillaceae</taxon>
        <taxon>Paenibacillus</taxon>
    </lineage>
</organism>
<evidence type="ECO:0000313" key="4">
    <source>
        <dbReference type="Proteomes" id="UP000683429"/>
    </source>
</evidence>
<sequence length="47" mass="5284">MEKPTPYNPGLSDKAWDKLHKLLAAANIKYADQIQQDRKSKQEDAAG</sequence>
<dbReference type="Proteomes" id="UP000683429">
    <property type="component" value="Chromosome"/>
</dbReference>
<proteinExistence type="predicted"/>
<dbReference type="STRING" id="1333845.SAMN04487895_104274"/>
<keyword evidence="4" id="KW-1185">Reference proteome</keyword>
<protein>
    <submittedName>
        <fullName evidence="2">Uncharacterized protein</fullName>
    </submittedName>
</protein>
<accession>A0A1H8LC08</accession>
<evidence type="ECO:0000313" key="3">
    <source>
        <dbReference type="Proteomes" id="UP000198809"/>
    </source>
</evidence>
<name>A0A1H8LC08_9BACL</name>
<evidence type="ECO:0000313" key="2">
    <source>
        <dbReference type="EMBL" id="SEO02694.1"/>
    </source>
</evidence>
<reference evidence="1 4" key="2">
    <citation type="submission" date="2021-06" db="EMBL/GenBank/DDBJ databases">
        <title>Whole genome sequence of Paenibacillus sophorae DSM23020 for comparative genomics.</title>
        <authorList>
            <person name="Kim M.-J."/>
            <person name="Lee G."/>
            <person name="Shin J.-H."/>
        </authorList>
    </citation>
    <scope>NUCLEOTIDE SEQUENCE [LARGE SCALE GENOMIC DNA]</scope>
    <source>
        <strain evidence="1 4">DSM 23020</strain>
    </source>
</reference>
<reference evidence="2 3" key="1">
    <citation type="submission" date="2016-10" db="EMBL/GenBank/DDBJ databases">
        <authorList>
            <person name="de Groot N.N."/>
        </authorList>
    </citation>
    <scope>NUCLEOTIDE SEQUENCE [LARGE SCALE GENOMIC DNA]</scope>
    <source>
        <strain evidence="2 3">CGMCC 1.10238</strain>
    </source>
</reference>
<gene>
    <name evidence="1" type="ORF">KP014_09420</name>
    <name evidence="2" type="ORF">SAMN04487895_104274</name>
</gene>
<dbReference type="EMBL" id="FODH01000004">
    <property type="protein sequence ID" value="SEO02694.1"/>
    <property type="molecule type" value="Genomic_DNA"/>
</dbReference>
<dbReference type="AlphaFoldDB" id="A0A1H8LC08"/>
<dbReference type="EMBL" id="CP076607">
    <property type="protein sequence ID" value="QWU17342.1"/>
    <property type="molecule type" value="Genomic_DNA"/>
</dbReference>
<dbReference type="RefSeq" id="WP_175491826.1">
    <property type="nucleotide sequence ID" value="NZ_CP076607.1"/>
</dbReference>
<evidence type="ECO:0000313" key="1">
    <source>
        <dbReference type="EMBL" id="QWU17342.1"/>
    </source>
</evidence>
<dbReference type="Proteomes" id="UP000198809">
    <property type="component" value="Unassembled WGS sequence"/>
</dbReference>